<dbReference type="Proteomes" id="UP000589520">
    <property type="component" value="Unassembled WGS sequence"/>
</dbReference>
<evidence type="ECO:0000313" key="2">
    <source>
        <dbReference type="Proteomes" id="UP000589520"/>
    </source>
</evidence>
<organism evidence="1 2">
    <name type="scientific">Granulicella arctica</name>
    <dbReference type="NCBI Taxonomy" id="940613"/>
    <lineage>
        <taxon>Bacteria</taxon>
        <taxon>Pseudomonadati</taxon>
        <taxon>Acidobacteriota</taxon>
        <taxon>Terriglobia</taxon>
        <taxon>Terriglobales</taxon>
        <taxon>Acidobacteriaceae</taxon>
        <taxon>Granulicella</taxon>
    </lineage>
</organism>
<comment type="caution">
    <text evidence="1">The sequence shown here is derived from an EMBL/GenBank/DDBJ whole genome shotgun (WGS) entry which is preliminary data.</text>
</comment>
<protein>
    <submittedName>
        <fullName evidence="1">Uncharacterized protein</fullName>
    </submittedName>
</protein>
<proteinExistence type="predicted"/>
<reference evidence="1 2" key="1">
    <citation type="submission" date="2020-07" db="EMBL/GenBank/DDBJ databases">
        <title>Genomic Encyclopedia of Type Strains, Phase IV (KMG-V): Genome sequencing to study the core and pangenomes of soil and plant-associated prokaryotes.</title>
        <authorList>
            <person name="Whitman W."/>
        </authorList>
    </citation>
    <scope>NUCLEOTIDE SEQUENCE [LARGE SCALE GENOMIC DNA]</scope>
    <source>
        <strain evidence="1 2">X4EP2</strain>
    </source>
</reference>
<sequence>MSSEAESQYLTKGRAFVREAVSSLNLPDWENGRLYETTDEQIAVLDGRKSGRESRRDAANALHELANQRVIQSFGLPDDWKSILGTYLKAWVYGSNPHTLIDVGLLLTSAKEFEFAMRSYRVAELYVVEIEQSGSVLDKEWMVMGKLNETLQDLIAGLEKRPPPSA</sequence>
<name>A0A7Y9PIU3_9BACT</name>
<evidence type="ECO:0000313" key="1">
    <source>
        <dbReference type="EMBL" id="NYF80565.1"/>
    </source>
</evidence>
<accession>A0A7Y9PIU3</accession>
<dbReference type="AlphaFoldDB" id="A0A7Y9PIU3"/>
<dbReference type="RefSeq" id="WP_179492058.1">
    <property type="nucleotide sequence ID" value="NZ_JACCCW010000002.1"/>
</dbReference>
<keyword evidence="2" id="KW-1185">Reference proteome</keyword>
<dbReference type="EMBL" id="JACCCW010000002">
    <property type="protein sequence ID" value="NYF80565.1"/>
    <property type="molecule type" value="Genomic_DNA"/>
</dbReference>
<gene>
    <name evidence="1" type="ORF">HDF17_002885</name>
</gene>